<dbReference type="InterPro" id="IPR011042">
    <property type="entry name" value="6-blade_b-propeller_TolB-like"/>
</dbReference>
<gene>
    <name evidence="1" type="ORF">J2S42_007540</name>
</gene>
<dbReference type="SUPFAM" id="SSF69304">
    <property type="entry name" value="Tricorn protease N-terminal domain"/>
    <property type="match status" value="1"/>
</dbReference>
<dbReference type="RefSeq" id="WP_307247186.1">
    <property type="nucleotide sequence ID" value="NZ_JAUSUZ010000001.1"/>
</dbReference>
<dbReference type="EMBL" id="JAUSUZ010000001">
    <property type="protein sequence ID" value="MDQ0370871.1"/>
    <property type="molecule type" value="Genomic_DNA"/>
</dbReference>
<evidence type="ECO:0000313" key="2">
    <source>
        <dbReference type="Proteomes" id="UP001240236"/>
    </source>
</evidence>
<accession>A0AAE3W7D1</accession>
<dbReference type="AlphaFoldDB" id="A0AAE3W7D1"/>
<reference evidence="1 2" key="1">
    <citation type="submission" date="2023-07" db="EMBL/GenBank/DDBJ databases">
        <title>Sequencing the genomes of 1000 actinobacteria strains.</title>
        <authorList>
            <person name="Klenk H.-P."/>
        </authorList>
    </citation>
    <scope>NUCLEOTIDE SEQUENCE [LARGE SCALE GENOMIC DNA]</scope>
    <source>
        <strain evidence="1 2">DSM 44709</strain>
    </source>
</reference>
<dbReference type="Gene3D" id="2.120.10.30">
    <property type="entry name" value="TolB, C-terminal domain"/>
    <property type="match status" value="1"/>
</dbReference>
<evidence type="ECO:0000313" key="1">
    <source>
        <dbReference type="EMBL" id="MDQ0370871.1"/>
    </source>
</evidence>
<protein>
    <submittedName>
        <fullName evidence="1">Tol biopolymer transport system component</fullName>
    </submittedName>
</protein>
<keyword evidence="2" id="KW-1185">Reference proteome</keyword>
<name>A0AAE3W7D1_9ACTN</name>
<dbReference type="Proteomes" id="UP001240236">
    <property type="component" value="Unassembled WGS sequence"/>
</dbReference>
<sequence length="101" mass="10403">MGTTAYESRDPAIGLSGRCVVWASGATTLVPGDTNASYDIFVRDRVAGTTTRLTGNGYGGYGYGPRLTPDGASVVFHTAAALAAGDTNGDYDVYAMDPGCR</sequence>
<proteinExistence type="predicted"/>
<organism evidence="1 2">
    <name type="scientific">Catenuloplanes indicus</name>
    <dbReference type="NCBI Taxonomy" id="137267"/>
    <lineage>
        <taxon>Bacteria</taxon>
        <taxon>Bacillati</taxon>
        <taxon>Actinomycetota</taxon>
        <taxon>Actinomycetes</taxon>
        <taxon>Micromonosporales</taxon>
        <taxon>Micromonosporaceae</taxon>
        <taxon>Catenuloplanes</taxon>
    </lineage>
</organism>
<comment type="caution">
    <text evidence="1">The sequence shown here is derived from an EMBL/GenBank/DDBJ whole genome shotgun (WGS) entry which is preliminary data.</text>
</comment>